<dbReference type="PANTHER" id="PTHR30461">
    <property type="entry name" value="DNA-INVERTASE FROM LAMBDOID PROPHAGE"/>
    <property type="match status" value="1"/>
</dbReference>
<dbReference type="Proteomes" id="UP000051845">
    <property type="component" value="Unassembled WGS sequence"/>
</dbReference>
<dbReference type="PROSITE" id="PS51736">
    <property type="entry name" value="RECOMBINASES_3"/>
    <property type="match status" value="1"/>
</dbReference>
<evidence type="ECO:0000259" key="7">
    <source>
        <dbReference type="PROSITE" id="PS51736"/>
    </source>
</evidence>
<dbReference type="GO" id="GO:0006355">
    <property type="term" value="P:regulation of DNA-templated transcription"/>
    <property type="evidence" value="ECO:0007669"/>
    <property type="project" value="InterPro"/>
</dbReference>
<accession>A0A0R2BA50</accession>
<gene>
    <name evidence="8" type="ORF">FC82_GL001717</name>
</gene>
<evidence type="ECO:0000256" key="1">
    <source>
        <dbReference type="ARBA" id="ARBA00009913"/>
    </source>
</evidence>
<name>A0A0R2BA50_SECCO</name>
<dbReference type="RefSeq" id="WP_056996543.1">
    <property type="nucleotide sequence ID" value="NZ_AYYR01000031.1"/>
</dbReference>
<evidence type="ECO:0000313" key="8">
    <source>
        <dbReference type="EMBL" id="KRM76269.1"/>
    </source>
</evidence>
<dbReference type="PROSITE" id="PS00397">
    <property type="entry name" value="RECOMBINASES_1"/>
    <property type="match status" value="1"/>
</dbReference>
<dbReference type="Pfam" id="PF00239">
    <property type="entry name" value="Resolvase"/>
    <property type="match status" value="1"/>
</dbReference>
<dbReference type="InterPro" id="IPR006118">
    <property type="entry name" value="Recombinase_CS"/>
</dbReference>
<reference evidence="8 9" key="1">
    <citation type="journal article" date="2015" name="Genome Announc.">
        <title>Expanding the biotechnology potential of lactobacilli through comparative genomics of 213 strains and associated genera.</title>
        <authorList>
            <person name="Sun Z."/>
            <person name="Harris H.M."/>
            <person name="McCann A."/>
            <person name="Guo C."/>
            <person name="Argimon S."/>
            <person name="Zhang W."/>
            <person name="Yang X."/>
            <person name="Jeffery I.B."/>
            <person name="Cooney J.C."/>
            <person name="Kagawa T.F."/>
            <person name="Liu W."/>
            <person name="Song Y."/>
            <person name="Salvetti E."/>
            <person name="Wrobel A."/>
            <person name="Rasinkangas P."/>
            <person name="Parkhill J."/>
            <person name="Rea M.C."/>
            <person name="O'Sullivan O."/>
            <person name="Ritari J."/>
            <person name="Douillard F.P."/>
            <person name="Paul Ross R."/>
            <person name="Yang R."/>
            <person name="Briner A.E."/>
            <person name="Felis G.E."/>
            <person name="de Vos W.M."/>
            <person name="Barrangou R."/>
            <person name="Klaenhammer T.R."/>
            <person name="Caufield P.W."/>
            <person name="Cui Y."/>
            <person name="Zhang H."/>
            <person name="O'Toole P.W."/>
        </authorList>
    </citation>
    <scope>NUCLEOTIDE SEQUENCE [LARGE SCALE GENOMIC DNA]</scope>
    <source>
        <strain evidence="8 9">DSM 20515</strain>
    </source>
</reference>
<dbReference type="InterPro" id="IPR036162">
    <property type="entry name" value="Resolvase-like_N_sf"/>
</dbReference>
<protein>
    <submittedName>
        <fullName evidence="8">Sin recombinase</fullName>
    </submittedName>
</protein>
<dbReference type="GO" id="GO:0000150">
    <property type="term" value="F:DNA strand exchange activity"/>
    <property type="evidence" value="ECO:0007669"/>
    <property type="project" value="InterPro"/>
</dbReference>
<dbReference type="GO" id="GO:0015074">
    <property type="term" value="P:DNA integration"/>
    <property type="evidence" value="ECO:0007669"/>
    <property type="project" value="UniProtKB-KW"/>
</dbReference>
<feature type="domain" description="Resolvase/invertase-type recombinase catalytic" evidence="7">
    <location>
        <begin position="1"/>
        <end position="141"/>
    </location>
</feature>
<dbReference type="SUPFAM" id="SSF53041">
    <property type="entry name" value="Resolvase-like"/>
    <property type="match status" value="1"/>
</dbReference>
<dbReference type="EMBL" id="AYYR01000031">
    <property type="protein sequence ID" value="KRM76269.1"/>
    <property type="molecule type" value="Genomic_DNA"/>
</dbReference>
<dbReference type="PANTHER" id="PTHR30461:SF26">
    <property type="entry name" value="RESOLVASE HOMOLOG YNEB"/>
    <property type="match status" value="1"/>
</dbReference>
<dbReference type="Pfam" id="PF09339">
    <property type="entry name" value="HTH_IclR"/>
    <property type="match status" value="1"/>
</dbReference>
<proteinExistence type="inferred from homology"/>
<dbReference type="PATRIC" id="fig|1423733.4.peg.1806"/>
<organism evidence="8 9">
    <name type="scientific">Secundilactobacillus collinoides DSM 20515 = JCM 1123</name>
    <dbReference type="NCBI Taxonomy" id="1423733"/>
    <lineage>
        <taxon>Bacteria</taxon>
        <taxon>Bacillati</taxon>
        <taxon>Bacillota</taxon>
        <taxon>Bacilli</taxon>
        <taxon>Lactobacillales</taxon>
        <taxon>Lactobacillaceae</taxon>
        <taxon>Secundilactobacillus</taxon>
    </lineage>
</organism>
<dbReference type="InterPro" id="IPR006119">
    <property type="entry name" value="Resolv_N"/>
</dbReference>
<dbReference type="InterPro" id="IPR050639">
    <property type="entry name" value="SSR_resolvase"/>
</dbReference>
<evidence type="ECO:0000313" key="9">
    <source>
        <dbReference type="Proteomes" id="UP000051845"/>
    </source>
</evidence>
<keyword evidence="3" id="KW-0238">DNA-binding</keyword>
<dbReference type="AlphaFoldDB" id="A0A0R2BA50"/>
<dbReference type="SMART" id="SM00857">
    <property type="entry name" value="Resolvase"/>
    <property type="match status" value="1"/>
</dbReference>
<dbReference type="Gene3D" id="1.10.10.60">
    <property type="entry name" value="Homeodomain-like"/>
    <property type="match status" value="1"/>
</dbReference>
<keyword evidence="2" id="KW-0229">DNA integration</keyword>
<keyword evidence="4" id="KW-0233">DNA recombination</keyword>
<dbReference type="CDD" id="cd03768">
    <property type="entry name" value="SR_ResInv"/>
    <property type="match status" value="1"/>
</dbReference>
<comment type="caution">
    <text evidence="8">The sequence shown here is derived from an EMBL/GenBank/DDBJ whole genome shotgun (WGS) entry which is preliminary data.</text>
</comment>
<evidence type="ECO:0000256" key="4">
    <source>
        <dbReference type="ARBA" id="ARBA00023172"/>
    </source>
</evidence>
<dbReference type="STRING" id="33960.TY91_01210"/>
<dbReference type="InterPro" id="IPR005471">
    <property type="entry name" value="Tscrpt_reg_IclR_N"/>
</dbReference>
<evidence type="ECO:0000256" key="6">
    <source>
        <dbReference type="PROSITE-ProRule" id="PRU10137"/>
    </source>
</evidence>
<dbReference type="Gene3D" id="3.40.50.1390">
    <property type="entry name" value="Resolvase, N-terminal catalytic domain"/>
    <property type="match status" value="1"/>
</dbReference>
<evidence type="ECO:0000256" key="2">
    <source>
        <dbReference type="ARBA" id="ARBA00022908"/>
    </source>
</evidence>
<evidence type="ECO:0000256" key="3">
    <source>
        <dbReference type="ARBA" id="ARBA00023125"/>
    </source>
</evidence>
<feature type="active site" description="O-(5'-phospho-DNA)-serine intermediate" evidence="5 6">
    <location>
        <position position="9"/>
    </location>
</feature>
<comment type="similarity">
    <text evidence="1">Belongs to the site-specific recombinase resolvase family.</text>
</comment>
<sequence>MRVGYARVSSADQNLARQVNQLNQANVDKLFQEKVSGKNTQRTQLNALLDFIRQDDEVFVLSLDRLGRNSEDLTRIIETIRQKGAVLNVLDLPSFEGVRDCNLKALLTNLVLEIQKYTAENERQKIHERQRQGIQVAKQRGVYKGRKPQYVADSDDPQKRLIYEQIVKLLQARAQGKRLPITEIARQTGVARNTVYHIQRQLINHQLLNN</sequence>
<evidence type="ECO:0000256" key="5">
    <source>
        <dbReference type="PIRSR" id="PIRSR606118-50"/>
    </source>
</evidence>
<dbReference type="GO" id="GO:0003677">
    <property type="term" value="F:DNA binding"/>
    <property type="evidence" value="ECO:0007669"/>
    <property type="project" value="UniProtKB-KW"/>
</dbReference>